<accession>A0ABD3P3F5</accession>
<proteinExistence type="predicted"/>
<name>A0ABD3P3F5_9STRA</name>
<evidence type="ECO:0000313" key="2">
    <source>
        <dbReference type="Proteomes" id="UP001530400"/>
    </source>
</evidence>
<sequence>AVQRNSWINVTAALDVKTQLESNLDNIIGAISAKLSMTCDIEATVDLEEGELPYRFAMMFVVSGRLLGTDLDLASLSPSIAMLPEDSFDPLALTVRTLSADYELTLPLTLDTKRRKFMIGEITITFGAALSSTVLQSIPLTDTVAQNFQGNLYINAELSFSSISDWAYSASFDASLTAATSVGTAVAELGLIAQDDDLFDDKPPSVRFDFEACDYTNLITTSIQALTFTDELNTIVDMTLDPVIGRAPFLPSSFTDNVKASIVSEAETKVNEVKTKVISQLNSLLGNCNRRHLSQMELNEDGSQRMLQGGLKFGDLATSIEVIEGVTVTAGLYPGRQEIAIDVLIHLEEVFDKAYFTEALESIFADLGPAQARPSQTLVAFDMSFSTGIKFENALSVFAEGSDASASLFFRLENLGVFAEATVDSVDLDIFPGVTVEGGNFLLSAGARIAAPFEGQIVMAGALAGSFTSTILFSNALTTLPFEPYGQLSANLPFEATINDFTQTLTIKFEDDNVFDTQQLLVKVDFPVCPVVSVVDGLLAKNEIFHLCAEAAETGDVGPLLEDVISMLVEDVLDFDSLFTAQGCTPGRRHRALREAQTHRAITSHTTRRFARDHRGRRALRRTHLTARGLRRAAPRAHHLRFNHFTRPPRRRQLQNDCSSVQWLDGLSIKGGYDGTQIFFKLELDVSKGGMSDLRDVIMKPLQLLSESDFFNGKDFFGGGAAAAASLFDNIDADISFSAGAHLGATVGFELQGDEFIQIPSMTTAQLASRSFIQFDDISAKFTTTARASGDMDIANVGSIGVENATISFAFGLGIVEISDKIYFKDISSALIALKEEATWQKVGVMDISIPVMATIEFAESIGLTLRPIISITSSNIFTPDLPSISVDLNLADLFAYGEDLIAKLLSDLTDGMGDISADGISFSGGPLGEIQGILDSFGLNFNDLITEFMSRYEMFKADLINMSLERQLAFNLRPISMPRFPSILQIGSKIPSIQYSMDLNLMLWDKLNIVFPHPTFNGVKIPNIPPGLTFAATFPRGDFPGKIHIFNIFELFLPHIAVAFGFAPSFSDLKALSFSLDMLFMPDFGADLSIKMLGSLKSKFTLERNLMLWDKLNAAFPNPTFNGVDIPNVPTGQTFAVAFPRGDFPVDLFLPHIAVAFGYATSLLDPIAVSFSLDKLPELDFGAVSLKMLETLRRSINFNFDRFRDFSISGIPMDPLSFEIFDVKNFLPELQFSLDLCPSVNFAAPNFRASDLYDALFPTNIPTIKSFASFIKKDILAKLSASLDGLFAANVDVPTTGLSLPHGELPSLGVDGINIGVYTEFNNELFPPMIDIDAVQEFVFDITVEVVDGSLVIAVSFELHAAGVNPAQTLSDISSSLSGLLADSGDQFTSITSSFGSAFDSAADLLTSIAEDDRITLLLDANLKAEVRLVLNFGEIQFFTTISEMDMAFLARITDTFDIALGDFNVHVTPSVQLRLQAENTALPFDVVENPSALSQFQFSGDFEGIITVGMDGVPVEISLRAYSPYLTNADNLAFELRLDIDLVPIRAKINEILDDIAAFSYPDWLTDAAPFLPKLDLACIATSGKAFLNTAVQNSTSASVSGFLKAITNGCSSDAFLLVISGGYNKRAKELGMNMVLKINAKGDVRDALKSLKAVLGTVLPVRQSFFDNLSALDSLALKGALLIDLSIIARIPSEFISTSSFGDIDIRVLVNRFEVNASFGSSAFTLNLPITLPGGSGTIINFGLTDSTFSMDFFVRNAHTIDILELFSGNQESASLNLEYGGTLDAYLPLTVGIADVNMDIELMVHDSNLFEANPVVDFAIDLCDVTASMMELFEQLKAQIVSVIEAPFGELAVTVNIDKITDPLVQKVDNALSNFTSGMNVAMSAENCGRRLQETATSNLPPGFSFTLSVSVGAAKYLIQISLEEKLTADSPTRYVIVISAEGEVAYADYNPDATHNETEPGVGEIRSSQGDPIEVCYRYVHPSSEPVFSSLAPSLSSVPSVSSAPSLSNSPSISNMPTQDSRTLVQKIKDAINSVNKALDDAGIVLSAEATPYFDSETLSVGVSVSLSATIEQTASDVLELVTEYVGSSTNSSEGSPNSTSVSKMGLGSSTDAPAIDLDALLSSTNLAAGLDVTFGVELMLTEIQGVIFDGQPLDQALQRGIALKIDTWGAFAEMIVDPIELGITLFGRDINIRDSHFAIAAELRSRGEFRATIADMVAGGSAINTSSLIPELSLPFSTEFVFDVPATDQIVVSPIIAVESEDLVTEGLSFDFDMDISTFLNSDMVGANTLTAVLQNATDFLGQVASLQPAFNAAGSTPSAIDGFFSVVNQLNDLGDGLLTYIELVNETQNLIPYEIRPVIKHAKHLSRRGCKDASERFTNFSYIQLNNSQLLPEDLTVDDFSSCEYLSQLQQLLYSTEELDETVTYETFVIIPDDLVATLEEQFGADAEFDGKFLLDNFGFMRLRKFITFIQDLFSVGTDTGGRRLKGYNHERTPSMMRGALMRAARQHDIESHIRYLQSTEEPLLAVKLNELISLSFDFNFGDGSKECLFGVQFHYDSGDSLSDSVKDLLQKFMNETLGGLSSDDLGGSGFSFADQAADLANDLIKSLVIDASVNLDFAFGLDLNPMFDSSATSIIDRLPNPFIKINQFDISASIGVNEWSTTIPFNDIEFAVTQAKALLNVSAALSSSSPITIATPSELLNLVNPQATGDRIVFEASLDVVFPVFLLVGDVGFGASIKYLDEDLLDQVIPTPQIDADALISINMIRRAVSMLRNNTVFLSEVPALSENIPVIETNVNELIAGTGRTIADLFDLTEWANNLVGTTTNDANSGSDTIALSELLSKMREALKVAMKPELPKAKLPAVPDLKKFQLPPVLPGNNCNGNDRAISIDIDSSGGGLEITICTFLDFELEGELSADGLLAELEESISLELDAGYVLKGALSTGVKVTVTSLTEMPLIEIDPILVQVFMLSDLSGSVSLGLFTATASGVASMSGSFSLGFCPSCNGTYPAVGYKRAGENSTFYFSRGIGYSLNGALSLTAGMPGVEVGAGVTLGISDANVFDEEPPVVVLPTAQSLIDSMKFSPQTAVSKSIYMLQLVDSMLAQATANKAFDAQIPLLDISIKDILSVGSVFTNAMFEFFVMVQNFDDRATKSLAIKGELLIEGLSFDFDMDISTFLNSDMVGANTLTAVLQNATDFLGQVASLQPAFNAAGSTPSAIDGFFSIVNQLNDLGDGLLTYIELVNETQNLIPYELRPVIKHAKHLSRQGCKDASERFTNFSYIQLNNSQLLPEDLTVDDFSSCEYLSQLQQLLYSTEELDETVTYETFVIIPDDLVATLEEQFGADAEFDGKFLLDNFGFMRLRKFITFIQDLFSVGTDTGGRRLKGYNHERTPSMMRGALMRAARQHDIESHIRFLQSTEEPLLAVELNELISLSFDFNFGDGSKECLFGVQFHYDSGDSLSDSVKDLLQKFMNETLGGLSSDDLGGSGFSFADQAADLANDLIKSLVIDASVNLDFAFGLDLNPMFDSSATSIIDRLPNPFIKINQFDISASIGVNEWSTTIPFNDIEFAVTQAKALLNVSAALSSSSPITIATPSDLLNLVNPQATGDRIVFEASLDVVFPVFLLFGDVGFGASIKYLDEDLLDQVIPTPQIDADVLISINMIRRAVSMLRNSTVFLSEVPALSENIPVIETNVNELIAGTGRTIADLFDLTEWANNLVGTTTNDANSGSDTIALSELLSKMREALKVAMKPELPKAKLPAVPDLKKFQLPPVLPGNNCNGNDRAISIDIDSSGGGLEITICTFLDFELEGELSADGLLAELEESISLELDAGYVLKGALSTGVKVTVTSLTEMPLIEIDPILVQVFMLSDLSGSVSLGLFTAAASGVASMSGSFSLGYCPSCDGTYLADNYERAGENSTFYLSRGIGYDLNGALSLTAGMPGVEVGAGVTLGISDANVFDEEPPVILLPNAQSLIDSMKFSPQTAVSKSLSIVAFPYYIRYSIFFGTCQYTLSKICFNLWTRCLPKPQQTKPSMLKSLFWTSQSKIFLVLRRSLPMPCFSFSLWYKTSMIELRNLWLSKGDIEAIVGAGSFELYVLRGDLEMNPIPERAADMRTQAVDEDGLCAFDIPAYNATNDIDIFLDAIVSSVTGADCGIAVCRSAGCHKCADVDGETTCVKCDASSDCDASEGEVLEYRYCDCDAVATVNEDSEFTLITVSYKTEDAPNDIKLIGLFEELPSNGDTLAVKDHFGLSINSPVHPSVIPRFNTMADLTARMSQVITDFTGIDTTIMAVYTSATRNSYGKFIFGIQIEKAFQHTVSFSSSVSLGDFSTLSVDKSSLVIGGSFMLANEFGVILGPDNTQGLKIVSQINQTANCTSSTLPTLDFDIILFHDDDDPIAHNISITTCSDGAEARVELVRSRVNAVVGTGDVTVSLVGTTSLVFAFNPYWSKVQLYVLEDNIYGLSNDTQKKAPFHFANGATALEASLGLTGSAKVSTSVLNSVEVGAIISASVGGSLQFKSGSTGQLIQLDTWFSNIRSMLNVSDEFHAPGFATCTISVDGRFGASVEVREPFALGVPMPFGGTFATPFTLDLLNISAVSLRRPQIRFDINLPNIGDIKNLSFGDVVRMLHTALEFLVGDPDDGDTVESCSGGLLGKEMFGRAVFAEKIPIIGVSACEFAHFLQIVVDAIDQLVNDCTECDDPSAPKSSFNVLGTKLSALLQSTVGGTPEVHLTPSSDGIRSSLDVDLKLKWSFLEARQLNIDLASILEGMTLDENLKNFAKGMIALDGAGGTEISGSISLSLGVGLEWIKQTKIFNSYVRGITGVTLEFAANANATFQASIGALSATVAVDATVDNYGKPLSISVGLNPKVNYYISTDRRLSRSGFLRVDNIGALANEISVAIKGQVVAEIEAEFIGGLGDAFMRIQISDINNVIQRKPGAVALYYKVSVVVIPTFIDILLMDPAAIVNSVDSLLRSVNDLTLGRQGIVTTFQLPFIGTSVSRSLKAGSSDNFLEKARRLVKGTLDQILNTYKVDDGDSTVADLIANVLTELLGANNLGILRNAVTVKYYEHNGLESLIEHASYSKDLKVKSLMWEIPLGQTYTINLPPMNFDLGNKNFPLQISTSSNEKPSLSLQWSFRLAFGFDENNGFFLYTFPNQGSEFFVRADFTLPVARTDAKLLYFLNLSLTKLDIAFGAGIFVDIDKAHGMRKPDNPNSVQYGRLSIDDIKNKVPVKKDLFVICAAAAAEVKVDDFSAELDLPITGFDIVKPWLPKLNVGGDASGLTTALEAIIKKEKSTRRPGTRKSRSLSLMHSADRRRLEASIPPTAHRGLRMLCANEVEKLHINCLVNIAAGEFACVRISNIRLDITKIKALVEPILRKLVNPPWDNAAFDEVAKPLVELDKPLPGISELAGKATSFLDIAETLVGPQSGAQTIRIVLAIWRGLRTLAELFASADDDGILVADR</sequence>
<dbReference type="Proteomes" id="UP001530400">
    <property type="component" value="Unassembled WGS sequence"/>
</dbReference>
<comment type="caution">
    <text evidence="1">The sequence shown here is derived from an EMBL/GenBank/DDBJ whole genome shotgun (WGS) entry which is preliminary data.</text>
</comment>
<feature type="non-terminal residue" evidence="1">
    <location>
        <position position="1"/>
    </location>
</feature>
<protein>
    <submittedName>
        <fullName evidence="1">Uncharacterized protein</fullName>
    </submittedName>
</protein>
<evidence type="ECO:0000313" key="1">
    <source>
        <dbReference type="EMBL" id="KAL3782795.1"/>
    </source>
</evidence>
<organism evidence="1 2">
    <name type="scientific">Cyclotella atomus</name>
    <dbReference type="NCBI Taxonomy" id="382360"/>
    <lineage>
        <taxon>Eukaryota</taxon>
        <taxon>Sar</taxon>
        <taxon>Stramenopiles</taxon>
        <taxon>Ochrophyta</taxon>
        <taxon>Bacillariophyta</taxon>
        <taxon>Coscinodiscophyceae</taxon>
        <taxon>Thalassiosirophycidae</taxon>
        <taxon>Stephanodiscales</taxon>
        <taxon>Stephanodiscaceae</taxon>
        <taxon>Cyclotella</taxon>
    </lineage>
</organism>
<gene>
    <name evidence="1" type="ORF">ACHAWO_008028</name>
</gene>
<keyword evidence="2" id="KW-1185">Reference proteome</keyword>
<dbReference type="EMBL" id="JALLPJ020000794">
    <property type="protein sequence ID" value="KAL3782795.1"/>
    <property type="molecule type" value="Genomic_DNA"/>
</dbReference>
<reference evidence="1 2" key="1">
    <citation type="submission" date="2024-10" db="EMBL/GenBank/DDBJ databases">
        <title>Updated reference genomes for cyclostephanoid diatoms.</title>
        <authorList>
            <person name="Roberts W.R."/>
            <person name="Alverson A.J."/>
        </authorList>
    </citation>
    <scope>NUCLEOTIDE SEQUENCE [LARGE SCALE GENOMIC DNA]</scope>
    <source>
        <strain evidence="1 2">AJA010-31</strain>
    </source>
</reference>